<dbReference type="Proteomes" id="UP000756921">
    <property type="component" value="Unassembled WGS sequence"/>
</dbReference>
<organism evidence="2 3">
    <name type="scientific">Paraphaeosphaeria minitans</name>
    <dbReference type="NCBI Taxonomy" id="565426"/>
    <lineage>
        <taxon>Eukaryota</taxon>
        <taxon>Fungi</taxon>
        <taxon>Dikarya</taxon>
        <taxon>Ascomycota</taxon>
        <taxon>Pezizomycotina</taxon>
        <taxon>Dothideomycetes</taxon>
        <taxon>Pleosporomycetidae</taxon>
        <taxon>Pleosporales</taxon>
        <taxon>Massarineae</taxon>
        <taxon>Didymosphaeriaceae</taxon>
        <taxon>Paraphaeosphaeria</taxon>
    </lineage>
</organism>
<feature type="chain" id="PRO_5040307486" evidence="1">
    <location>
        <begin position="21"/>
        <end position="103"/>
    </location>
</feature>
<dbReference type="AlphaFoldDB" id="A0A9P6GQY0"/>
<comment type="caution">
    <text evidence="2">The sequence shown here is derived from an EMBL/GenBank/DDBJ whole genome shotgun (WGS) entry which is preliminary data.</text>
</comment>
<dbReference type="EMBL" id="WJXW01000002">
    <property type="protein sequence ID" value="KAF9740252.1"/>
    <property type="molecule type" value="Genomic_DNA"/>
</dbReference>
<keyword evidence="1" id="KW-0732">Signal</keyword>
<proteinExistence type="predicted"/>
<gene>
    <name evidence="2" type="ORF">PMIN01_02887</name>
</gene>
<dbReference type="OrthoDB" id="3759583at2759"/>
<sequence>MHFTTSFFTLLLATLAFTTAVPSANPSNDIIALFPSDLVSSADAALVDRSAELTARDCNCGRAFSCSKSVTECCNSTGGYGMCKTDIHKCKCGTRCNPLQCRW</sequence>
<evidence type="ECO:0000313" key="3">
    <source>
        <dbReference type="Proteomes" id="UP000756921"/>
    </source>
</evidence>
<protein>
    <submittedName>
        <fullName evidence="2">Uncharacterized protein</fullName>
    </submittedName>
</protein>
<reference evidence="2" key="1">
    <citation type="journal article" date="2020" name="Mol. Plant Microbe Interact.">
        <title>Genome Sequence of the Biocontrol Agent Coniothyrium minitans strain Conio (IMI 134523).</title>
        <authorList>
            <person name="Patel D."/>
            <person name="Shittu T.A."/>
            <person name="Baroncelli R."/>
            <person name="Muthumeenakshi S."/>
            <person name="Osborne T.H."/>
            <person name="Janganan T.K."/>
            <person name="Sreenivasaprasad S."/>
        </authorList>
    </citation>
    <scope>NUCLEOTIDE SEQUENCE</scope>
    <source>
        <strain evidence="2">Conio</strain>
    </source>
</reference>
<feature type="signal peptide" evidence="1">
    <location>
        <begin position="1"/>
        <end position="20"/>
    </location>
</feature>
<evidence type="ECO:0000313" key="2">
    <source>
        <dbReference type="EMBL" id="KAF9740252.1"/>
    </source>
</evidence>
<name>A0A9P6GQY0_9PLEO</name>
<keyword evidence="3" id="KW-1185">Reference proteome</keyword>
<evidence type="ECO:0000256" key="1">
    <source>
        <dbReference type="SAM" id="SignalP"/>
    </source>
</evidence>
<accession>A0A9P6GQY0</accession>